<accession>A0A251RVH7</accession>
<reference evidence="3" key="3">
    <citation type="submission" date="2020-06" db="EMBL/GenBank/DDBJ databases">
        <title>Helianthus annuus Genome sequencing and assembly Release 2.</title>
        <authorList>
            <person name="Gouzy J."/>
            <person name="Langlade N."/>
            <person name="Munos S."/>
        </authorList>
    </citation>
    <scope>NUCLEOTIDE SEQUENCE</scope>
    <source>
        <tissue evidence="3">Leaves</tissue>
    </source>
</reference>
<dbReference type="GO" id="GO:0003723">
    <property type="term" value="F:RNA binding"/>
    <property type="evidence" value="ECO:0007669"/>
    <property type="project" value="InterPro"/>
</dbReference>
<dbReference type="PROSITE" id="PS51375">
    <property type="entry name" value="PPR"/>
    <property type="match status" value="2"/>
</dbReference>
<evidence type="ECO:0000256" key="1">
    <source>
        <dbReference type="ARBA" id="ARBA00022737"/>
    </source>
</evidence>
<dbReference type="OMA" id="NANTVFK"/>
<dbReference type="NCBIfam" id="TIGR00756">
    <property type="entry name" value="PPR"/>
    <property type="match status" value="2"/>
</dbReference>
<dbReference type="PANTHER" id="PTHR47926">
    <property type="entry name" value="PENTATRICOPEPTIDE REPEAT-CONTAINING PROTEIN"/>
    <property type="match status" value="1"/>
</dbReference>
<evidence type="ECO:0000313" key="5">
    <source>
        <dbReference type="Proteomes" id="UP000215914"/>
    </source>
</evidence>
<keyword evidence="1" id="KW-0677">Repeat</keyword>
<dbReference type="Gramene" id="mRNA:HanXRQr2_Chr17g0831011">
    <property type="protein sequence ID" value="CDS:HanXRQr2_Chr17g0831011.1"/>
    <property type="gene ID" value="HanXRQr2_Chr17g0831011"/>
</dbReference>
<dbReference type="InParanoid" id="A0A251RVH7"/>
<dbReference type="FunCoup" id="A0A251RVH7">
    <property type="interactions" value="1297"/>
</dbReference>
<dbReference type="Proteomes" id="UP000215914">
    <property type="component" value="Chromosome 17"/>
</dbReference>
<reference evidence="4" key="2">
    <citation type="submission" date="2017-02" db="EMBL/GenBank/DDBJ databases">
        <title>Sunflower complete genome.</title>
        <authorList>
            <person name="Langlade N."/>
            <person name="Munos S."/>
        </authorList>
    </citation>
    <scope>NUCLEOTIDE SEQUENCE [LARGE SCALE GENOMIC DNA]</scope>
    <source>
        <tissue evidence="4">Leaves</tissue>
    </source>
</reference>
<dbReference type="FunFam" id="1.25.40.10:FF:000511">
    <property type="entry name" value="Pentatricopeptide repeat-containing protein"/>
    <property type="match status" value="1"/>
</dbReference>
<proteinExistence type="predicted"/>
<dbReference type="InterPro" id="IPR011990">
    <property type="entry name" value="TPR-like_helical_dom_sf"/>
</dbReference>
<dbReference type="PANTHER" id="PTHR47926:SF365">
    <property type="entry name" value="DYW DOMAIN-CONTAINING PROTEIN"/>
    <property type="match status" value="1"/>
</dbReference>
<dbReference type="InterPro" id="IPR046960">
    <property type="entry name" value="PPR_At4g14850-like_plant"/>
</dbReference>
<dbReference type="AlphaFoldDB" id="A0A251RVH7"/>
<dbReference type="Gene3D" id="1.25.40.10">
    <property type="entry name" value="Tetratricopeptide repeat domain"/>
    <property type="match status" value="4"/>
</dbReference>
<evidence type="ECO:0000256" key="2">
    <source>
        <dbReference type="PROSITE-ProRule" id="PRU00708"/>
    </source>
</evidence>
<evidence type="ECO:0000313" key="4">
    <source>
        <dbReference type="EMBL" id="OTF88240.1"/>
    </source>
</evidence>
<dbReference type="Pfam" id="PF01535">
    <property type="entry name" value="PPR"/>
    <property type="match status" value="7"/>
</dbReference>
<dbReference type="InterPro" id="IPR002885">
    <property type="entry name" value="PPR_rpt"/>
</dbReference>
<feature type="repeat" description="PPR" evidence="2">
    <location>
        <begin position="359"/>
        <end position="393"/>
    </location>
</feature>
<dbReference type="EMBL" id="MNCJ02000332">
    <property type="protein sequence ID" value="KAF5757800.1"/>
    <property type="molecule type" value="Genomic_DNA"/>
</dbReference>
<organism evidence="4 5">
    <name type="scientific">Helianthus annuus</name>
    <name type="common">Common sunflower</name>
    <dbReference type="NCBI Taxonomy" id="4232"/>
    <lineage>
        <taxon>Eukaryota</taxon>
        <taxon>Viridiplantae</taxon>
        <taxon>Streptophyta</taxon>
        <taxon>Embryophyta</taxon>
        <taxon>Tracheophyta</taxon>
        <taxon>Spermatophyta</taxon>
        <taxon>Magnoliopsida</taxon>
        <taxon>eudicotyledons</taxon>
        <taxon>Gunneridae</taxon>
        <taxon>Pentapetalae</taxon>
        <taxon>asterids</taxon>
        <taxon>campanulids</taxon>
        <taxon>Asterales</taxon>
        <taxon>Asteraceae</taxon>
        <taxon>Asteroideae</taxon>
        <taxon>Heliantheae alliance</taxon>
        <taxon>Heliantheae</taxon>
        <taxon>Helianthus</taxon>
    </lineage>
</organism>
<evidence type="ECO:0000313" key="3">
    <source>
        <dbReference type="EMBL" id="KAF5757800.1"/>
    </source>
</evidence>
<protein>
    <submittedName>
        <fullName evidence="4">Putative pentatricopeptide repeat (PPR) superfamily protein</fullName>
    </submittedName>
    <submittedName>
        <fullName evidence="3">Tetratricopeptide-like helical domain superfamily</fullName>
    </submittedName>
</protein>
<dbReference type="OrthoDB" id="1868351at2759"/>
<sequence>MYLIFFKADIYYLLVCIINYRNTPDMASALMLRYTRNQGFLINPKRTHFYSSQSPSDYYSFKDSSILNLIHNLTRFYQIQTRFITSGLLQNPSIAGRILKLSLTFCDIDYTLLLFKGIEFPDTYCVNTVIKGYCCSLPPHKVVNFYCEMVRRDDGVLFKPNSFTFPPLISVCGKSGDLLLGQEWHGQAVKVGVDTSLHVENALIHMYAGCGSNDVAWKVFDEMSVRDLVSWNSMVDGYAKVGDMGSAHGLFDRMPERNVVSWNVLMKGYLDGKNPGLVLKLFRTMVRTGVIWNDTTVVSVVTACGRSCRLKEGRSVHGSLIRMSVNVSLIIGTALIDMYSKCGIPDVAQVIFNRMLVKNLVCWNAMISGQSIYGNAKHGLWLFDKMVERGKFIPDEASYVGVLCGCARLGLLADAKNHFLEMTDVFNVKPNFAHYWCMANLYASHGLVDDAIKFLKNMPVDVNMSPQSSTWAGLLGSCRFNGNMTVGERIAEALIKDDPLNHSYHVLLIVIYAVSGRWEDVSRMKCLMMERGFSVPGFSLVELTQIVNGLEVGDKWEDSISKLYEHG</sequence>
<reference evidence="3 5" key="1">
    <citation type="journal article" date="2017" name="Nature">
        <title>The sunflower genome provides insights into oil metabolism, flowering and Asterid evolution.</title>
        <authorList>
            <person name="Badouin H."/>
            <person name="Gouzy J."/>
            <person name="Grassa C.J."/>
            <person name="Murat F."/>
            <person name="Staton S.E."/>
            <person name="Cottret L."/>
            <person name="Lelandais-Briere C."/>
            <person name="Owens G.L."/>
            <person name="Carrere S."/>
            <person name="Mayjonade B."/>
            <person name="Legrand L."/>
            <person name="Gill N."/>
            <person name="Kane N.C."/>
            <person name="Bowers J.E."/>
            <person name="Hubner S."/>
            <person name="Bellec A."/>
            <person name="Berard A."/>
            <person name="Berges H."/>
            <person name="Blanchet N."/>
            <person name="Boniface M.C."/>
            <person name="Brunel D."/>
            <person name="Catrice O."/>
            <person name="Chaidir N."/>
            <person name="Claudel C."/>
            <person name="Donnadieu C."/>
            <person name="Faraut T."/>
            <person name="Fievet G."/>
            <person name="Helmstetter N."/>
            <person name="King M."/>
            <person name="Knapp S.J."/>
            <person name="Lai Z."/>
            <person name="Le Paslier M.C."/>
            <person name="Lippi Y."/>
            <person name="Lorenzon L."/>
            <person name="Mandel J.R."/>
            <person name="Marage G."/>
            <person name="Marchand G."/>
            <person name="Marquand E."/>
            <person name="Bret-Mestries E."/>
            <person name="Morien E."/>
            <person name="Nambeesan S."/>
            <person name="Nguyen T."/>
            <person name="Pegot-Espagnet P."/>
            <person name="Pouilly N."/>
            <person name="Raftis F."/>
            <person name="Sallet E."/>
            <person name="Schiex T."/>
            <person name="Thomas J."/>
            <person name="Vandecasteele C."/>
            <person name="Vares D."/>
            <person name="Vear F."/>
            <person name="Vautrin S."/>
            <person name="Crespi M."/>
            <person name="Mangin B."/>
            <person name="Burke J.M."/>
            <person name="Salse J."/>
            <person name="Munos S."/>
            <person name="Vincourt P."/>
            <person name="Rieseberg L.H."/>
            <person name="Langlade N.B."/>
        </authorList>
    </citation>
    <scope>NUCLEOTIDE SEQUENCE [LARGE SCALE GENOMIC DNA]</scope>
    <source>
        <strain evidence="5">cv. SF193</strain>
        <tissue evidence="3">Leaves</tissue>
    </source>
</reference>
<dbReference type="STRING" id="4232.A0A251RVH7"/>
<name>A0A251RVH7_HELAN</name>
<keyword evidence="5" id="KW-1185">Reference proteome</keyword>
<dbReference type="EMBL" id="CM007906">
    <property type="protein sequence ID" value="OTF88240.1"/>
    <property type="molecule type" value="Genomic_DNA"/>
</dbReference>
<dbReference type="GO" id="GO:0009451">
    <property type="term" value="P:RNA modification"/>
    <property type="evidence" value="ECO:0000318"/>
    <property type="project" value="GO_Central"/>
</dbReference>
<feature type="repeat" description="PPR" evidence="2">
    <location>
        <begin position="227"/>
        <end position="261"/>
    </location>
</feature>
<gene>
    <name evidence="4" type="ORF">HannXRQ_Chr17g0570891</name>
    <name evidence="3" type="ORF">HanXRQr2_Chr17g0831011</name>
</gene>